<feature type="non-terminal residue" evidence="1">
    <location>
        <position position="285"/>
    </location>
</feature>
<evidence type="ECO:0000313" key="2">
    <source>
        <dbReference type="Proteomes" id="UP001145114"/>
    </source>
</evidence>
<keyword evidence="2" id="KW-1185">Reference proteome</keyword>
<comment type="caution">
    <text evidence="1">The sequence shown here is derived from an EMBL/GenBank/DDBJ whole genome shotgun (WGS) entry which is preliminary data.</text>
</comment>
<proteinExistence type="predicted"/>
<accession>A0ACC1HFT8</accession>
<gene>
    <name evidence="1" type="ORF">EV182_006469</name>
</gene>
<dbReference type="EMBL" id="JAMZIH010007813">
    <property type="protein sequence ID" value="KAJ1672804.1"/>
    <property type="molecule type" value="Genomic_DNA"/>
</dbReference>
<name>A0ACC1HFT8_9FUNG</name>
<protein>
    <submittedName>
        <fullName evidence="1">Uncharacterized protein</fullName>
    </submittedName>
</protein>
<organism evidence="1 2">
    <name type="scientific">Spiromyces aspiralis</name>
    <dbReference type="NCBI Taxonomy" id="68401"/>
    <lineage>
        <taxon>Eukaryota</taxon>
        <taxon>Fungi</taxon>
        <taxon>Fungi incertae sedis</taxon>
        <taxon>Zoopagomycota</taxon>
        <taxon>Kickxellomycotina</taxon>
        <taxon>Kickxellomycetes</taxon>
        <taxon>Kickxellales</taxon>
        <taxon>Kickxellaceae</taxon>
        <taxon>Spiromyces</taxon>
    </lineage>
</organism>
<dbReference type="Proteomes" id="UP001145114">
    <property type="component" value="Unassembled WGS sequence"/>
</dbReference>
<sequence length="285" mass="32024">MHLNITDFLTTNTPIDSAGTYDGMTYLIAYSHHYSWINVVRGFNAFGLTISIITLVLVLSRFRHREFKEVISFRLSATIAFGDILCSMASLMLSSSALIKSASERTMRGIFWLWFLGIGLMTIATACIATDLYLAVIRRFTRLAKFIGRWYELVTFTLAIVITQPVLYMYITLVYVPQAQSLIIFDHSAKSIRTKAWLIYIWIVIAILWCLIVSAMVAAKVFPIWKRATGDSFNIISSSEGIVNNPEPTPHQYAMQTQPARGRTDLRLLDGDYNNGPVGKCVPGG</sequence>
<evidence type="ECO:0000313" key="1">
    <source>
        <dbReference type="EMBL" id="KAJ1672804.1"/>
    </source>
</evidence>
<reference evidence="1" key="1">
    <citation type="submission" date="2022-06" db="EMBL/GenBank/DDBJ databases">
        <title>Phylogenomic reconstructions and comparative analyses of Kickxellomycotina fungi.</title>
        <authorList>
            <person name="Reynolds N.K."/>
            <person name="Stajich J.E."/>
            <person name="Barry K."/>
            <person name="Grigoriev I.V."/>
            <person name="Crous P."/>
            <person name="Smith M.E."/>
        </authorList>
    </citation>
    <scope>NUCLEOTIDE SEQUENCE</scope>
    <source>
        <strain evidence="1">RSA 2271</strain>
    </source>
</reference>